<dbReference type="PATRIC" id="fig|75906.3.peg.908"/>
<dbReference type="STRING" id="75906.THERU_04675"/>
<sequence length="261" mass="29963">MKNKRVAICATRRADDIAKKVLELGFEPFIEDVVIMEKLPENVMAENIKKALDQEPDVFYFTTGEGTQLIFQKAKELNLDKRLKVLMESGKVFVRGYKARGVLLSEGFKNFIYVESTHDLIEKLKDANLSNLRVFIQMYGEKLPDLEAFLLSKGASVLEVWVYKYQVNLTKMDAFIEKLMNGFYSAVLFTSAYQVDYVFKRAEENSKRSELIKALGQLPVIAMGHTTAERLFKYGVLKVLYPEKERLIYALDILERVLSDG</sequence>
<dbReference type="InterPro" id="IPR003754">
    <property type="entry name" value="4pyrrol_synth_uPrphyn_synth"/>
</dbReference>
<organism evidence="3">
    <name type="scientific">Thermocrinis ruber</name>
    <dbReference type="NCBI Taxonomy" id="75906"/>
    <lineage>
        <taxon>Bacteria</taxon>
        <taxon>Pseudomonadati</taxon>
        <taxon>Aquificota</taxon>
        <taxon>Aquificia</taxon>
        <taxon>Aquificales</taxon>
        <taxon>Aquificaceae</taxon>
        <taxon>Thermocrinis</taxon>
    </lineage>
</organism>
<dbReference type="KEGG" id="trd:THERU_04675"/>
<dbReference type="EMBL" id="CP007028">
    <property type="protein sequence ID" value="AHE96074.1"/>
    <property type="molecule type" value="Genomic_DNA"/>
</dbReference>
<name>W0DC03_9AQUI</name>
<evidence type="ECO:0000313" key="3">
    <source>
        <dbReference type="Proteomes" id="UP000018914"/>
    </source>
</evidence>
<dbReference type="SUPFAM" id="SSF69618">
    <property type="entry name" value="HemD-like"/>
    <property type="match status" value="1"/>
</dbReference>
<dbReference type="PANTHER" id="PTHR40082">
    <property type="entry name" value="BLR5956 PROTEIN"/>
    <property type="match status" value="1"/>
</dbReference>
<dbReference type="Gene3D" id="3.40.50.10090">
    <property type="match status" value="2"/>
</dbReference>
<dbReference type="GO" id="GO:0004852">
    <property type="term" value="F:uroporphyrinogen-III synthase activity"/>
    <property type="evidence" value="ECO:0007669"/>
    <property type="project" value="InterPro"/>
</dbReference>
<gene>
    <name evidence="2" type="ORF">THERU_04675</name>
</gene>
<evidence type="ECO:0000259" key="1">
    <source>
        <dbReference type="Pfam" id="PF02602"/>
    </source>
</evidence>
<dbReference type="Proteomes" id="UP000018914">
    <property type="component" value="Chromosome"/>
</dbReference>
<dbReference type="InterPro" id="IPR036108">
    <property type="entry name" value="4pyrrol_syn_uPrphyn_synt_sf"/>
</dbReference>
<reference evidence="2 3" key="1">
    <citation type="submission" date="2013-12" db="EMBL/GenBank/DDBJ databases">
        <authorList>
            <consortium name="DOE Joint Genome Institute"/>
            <person name="Eisen J."/>
            <person name="Huntemann M."/>
            <person name="Han J."/>
            <person name="Chen A."/>
            <person name="Kyrpides N."/>
            <person name="Mavromatis K."/>
            <person name="Markowitz V."/>
            <person name="Palaniappan K."/>
            <person name="Ivanova N."/>
            <person name="Schaumberg A."/>
            <person name="Pati A."/>
            <person name="Liolios K."/>
            <person name="Nordberg H.P."/>
            <person name="Cantor M.N."/>
            <person name="Hua S.X."/>
            <person name="Woyke T."/>
        </authorList>
    </citation>
    <scope>NUCLEOTIDE SEQUENCE [LARGE SCALE GENOMIC DNA]</scope>
    <source>
        <strain evidence="2 3">DSM 23557</strain>
    </source>
</reference>
<dbReference type="OrthoDB" id="14741at2"/>
<dbReference type="CDD" id="cd06578">
    <property type="entry name" value="HemD"/>
    <property type="match status" value="1"/>
</dbReference>
<dbReference type="Pfam" id="PF02602">
    <property type="entry name" value="HEM4"/>
    <property type="match status" value="1"/>
</dbReference>
<accession>W0DC03</accession>
<dbReference type="AlphaFoldDB" id="W0DC03"/>
<dbReference type="eggNOG" id="COG1587">
    <property type="taxonomic scope" value="Bacteria"/>
</dbReference>
<evidence type="ECO:0000313" key="2">
    <source>
        <dbReference type="EMBL" id="AHE96074.1"/>
    </source>
</evidence>
<dbReference type="GO" id="GO:0006780">
    <property type="term" value="P:uroporphyrinogen III biosynthetic process"/>
    <property type="evidence" value="ECO:0007669"/>
    <property type="project" value="InterPro"/>
</dbReference>
<dbReference type="RefSeq" id="WP_025306101.1">
    <property type="nucleotide sequence ID" value="NZ_CP007028.1"/>
</dbReference>
<proteinExistence type="predicted"/>
<protein>
    <submittedName>
        <fullName evidence="2">Uroporphyrinogen III synthase</fullName>
    </submittedName>
</protein>
<dbReference type="PANTHER" id="PTHR40082:SF1">
    <property type="entry name" value="BLR5956 PROTEIN"/>
    <property type="match status" value="1"/>
</dbReference>
<dbReference type="InterPro" id="IPR039793">
    <property type="entry name" value="UROS/Hem4"/>
</dbReference>
<keyword evidence="3" id="KW-1185">Reference proteome</keyword>
<dbReference type="HOGENOM" id="CLU_011276_9_1_0"/>
<feature type="domain" description="Tetrapyrrole biosynthesis uroporphyrinogen III synthase" evidence="1">
    <location>
        <begin position="15"/>
        <end position="245"/>
    </location>
</feature>